<organism evidence="1 2">
    <name type="scientific">Niabella pedocola</name>
    <dbReference type="NCBI Taxonomy" id="1752077"/>
    <lineage>
        <taxon>Bacteria</taxon>
        <taxon>Pseudomonadati</taxon>
        <taxon>Bacteroidota</taxon>
        <taxon>Chitinophagia</taxon>
        <taxon>Chitinophagales</taxon>
        <taxon>Chitinophagaceae</taxon>
        <taxon>Niabella</taxon>
    </lineage>
</organism>
<dbReference type="Gene3D" id="3.30.420.260">
    <property type="match status" value="1"/>
</dbReference>
<dbReference type="Pfam" id="PF12864">
    <property type="entry name" value="DUF3822"/>
    <property type="match status" value="1"/>
</dbReference>
<evidence type="ECO:0000313" key="2">
    <source>
        <dbReference type="Proteomes" id="UP001199816"/>
    </source>
</evidence>
<comment type="caution">
    <text evidence="1">The sequence shown here is derived from an EMBL/GenBank/DDBJ whole genome shotgun (WGS) entry which is preliminary data.</text>
</comment>
<gene>
    <name evidence="1" type="ORF">LQ567_04335</name>
</gene>
<name>A0ABS8PLJ2_9BACT</name>
<keyword evidence="2" id="KW-1185">Reference proteome</keyword>
<protein>
    <submittedName>
        <fullName evidence="1">DUF3822 family protein</fullName>
    </submittedName>
</protein>
<accession>A0ABS8PLJ2</accession>
<reference evidence="1 2" key="1">
    <citation type="submission" date="2021-11" db="EMBL/GenBank/DDBJ databases">
        <title>Genomic of Niabella pedocola.</title>
        <authorList>
            <person name="Wu T."/>
        </authorList>
    </citation>
    <scope>NUCLEOTIDE SEQUENCE [LARGE SCALE GENOMIC DNA]</scope>
    <source>
        <strain evidence="1 2">JCM 31011</strain>
    </source>
</reference>
<sequence>MQARFEINGTYFLDPENSVLTVQTGPGYLAYAVCDALGSKLGTLKWFSTEENSLQELLSGIPEIQSPFQKKTIAFDFPAYTLLPAALNTGDNSALLHLAGGDPQDHILNEHIDSEIVLNYSVPFTLLNQCIHHIPGAAYWHLQKIRIAEAMVADQGAVMDVNVIDHTFSVVAVKNGTLLLAQHYTYRAPEDVLFYLLKIAEAHQLMQTEVQLNVSGLIDADSQLYKMLYAYFLNIRLMNAGWLADEAQTLPPHYFTTLKQIALCELSPVH</sequence>
<dbReference type="EMBL" id="JAJNEC010000004">
    <property type="protein sequence ID" value="MCD2421976.1"/>
    <property type="molecule type" value="Genomic_DNA"/>
</dbReference>
<dbReference type="Proteomes" id="UP001199816">
    <property type="component" value="Unassembled WGS sequence"/>
</dbReference>
<proteinExistence type="predicted"/>
<dbReference type="CDD" id="cd24013">
    <property type="entry name" value="ASKHA_ATPase_BT3980-like"/>
    <property type="match status" value="1"/>
</dbReference>
<dbReference type="InterPro" id="IPR024213">
    <property type="entry name" value="DUF3822"/>
</dbReference>
<dbReference type="Gene3D" id="3.30.420.250">
    <property type="match status" value="1"/>
</dbReference>
<evidence type="ECO:0000313" key="1">
    <source>
        <dbReference type="EMBL" id="MCD2421976.1"/>
    </source>
</evidence>
<dbReference type="RefSeq" id="WP_231002880.1">
    <property type="nucleotide sequence ID" value="NZ_JAJNEC010000004.1"/>
</dbReference>